<evidence type="ECO:0000256" key="5">
    <source>
        <dbReference type="ARBA" id="ARBA00022801"/>
    </source>
</evidence>
<dbReference type="PANTHER" id="PTHR30616">
    <property type="entry name" value="UNCHARACTERIZED PROTEIN YFIH"/>
    <property type="match status" value="1"/>
</dbReference>
<comment type="catalytic activity">
    <reaction evidence="9">
        <text>S-methyl-5'-thioadenosine + phosphate = 5-(methylsulfanyl)-alpha-D-ribose 1-phosphate + adenine</text>
        <dbReference type="Rhea" id="RHEA:11852"/>
        <dbReference type="ChEBI" id="CHEBI:16708"/>
        <dbReference type="ChEBI" id="CHEBI:17509"/>
        <dbReference type="ChEBI" id="CHEBI:43474"/>
        <dbReference type="ChEBI" id="CHEBI:58533"/>
        <dbReference type="EC" id="2.4.2.28"/>
    </reaction>
    <physiologicalReaction direction="left-to-right" evidence="9">
        <dbReference type="Rhea" id="RHEA:11853"/>
    </physiologicalReaction>
</comment>
<evidence type="ECO:0000313" key="11">
    <source>
        <dbReference type="EMBL" id="GLI35188.1"/>
    </source>
</evidence>
<proteinExistence type="inferred from homology"/>
<dbReference type="AlphaFoldDB" id="A0A9W6L805"/>
<comment type="catalytic activity">
    <reaction evidence="8">
        <text>adenosine + phosphate = alpha-D-ribose 1-phosphate + adenine</text>
        <dbReference type="Rhea" id="RHEA:27642"/>
        <dbReference type="ChEBI" id="CHEBI:16335"/>
        <dbReference type="ChEBI" id="CHEBI:16708"/>
        <dbReference type="ChEBI" id="CHEBI:43474"/>
        <dbReference type="ChEBI" id="CHEBI:57720"/>
        <dbReference type="EC" id="2.4.2.1"/>
    </reaction>
    <physiologicalReaction direction="left-to-right" evidence="8">
        <dbReference type="Rhea" id="RHEA:27643"/>
    </physiologicalReaction>
</comment>
<comment type="caution">
    <text evidence="11">The sequence shown here is derived from an EMBL/GenBank/DDBJ whole genome shotgun (WGS) entry which is preliminary data.</text>
</comment>
<keyword evidence="4" id="KW-0479">Metal-binding</keyword>
<keyword evidence="5" id="KW-0378">Hydrolase</keyword>
<evidence type="ECO:0000256" key="8">
    <source>
        <dbReference type="ARBA" id="ARBA00048968"/>
    </source>
</evidence>
<evidence type="ECO:0000313" key="12">
    <source>
        <dbReference type="Proteomes" id="UP001144372"/>
    </source>
</evidence>
<comment type="catalytic activity">
    <reaction evidence="7">
        <text>adenosine + H2O + H(+) = inosine + NH4(+)</text>
        <dbReference type="Rhea" id="RHEA:24408"/>
        <dbReference type="ChEBI" id="CHEBI:15377"/>
        <dbReference type="ChEBI" id="CHEBI:15378"/>
        <dbReference type="ChEBI" id="CHEBI:16335"/>
        <dbReference type="ChEBI" id="CHEBI:17596"/>
        <dbReference type="ChEBI" id="CHEBI:28938"/>
        <dbReference type="EC" id="3.5.4.4"/>
    </reaction>
    <physiologicalReaction direction="left-to-right" evidence="7">
        <dbReference type="Rhea" id="RHEA:24409"/>
    </physiologicalReaction>
</comment>
<reference evidence="11" key="1">
    <citation type="submission" date="2022-12" db="EMBL/GenBank/DDBJ databases">
        <title>Reference genome sequencing for broad-spectrum identification of bacterial and archaeal isolates by mass spectrometry.</title>
        <authorList>
            <person name="Sekiguchi Y."/>
            <person name="Tourlousse D.M."/>
        </authorList>
    </citation>
    <scope>NUCLEOTIDE SEQUENCE</scope>
    <source>
        <strain evidence="11">ASRB1</strain>
    </source>
</reference>
<evidence type="ECO:0000256" key="1">
    <source>
        <dbReference type="ARBA" id="ARBA00000553"/>
    </source>
</evidence>
<dbReference type="Gene3D" id="3.60.140.10">
    <property type="entry name" value="CNF1/YfiH-like putative cysteine hydrolases"/>
    <property type="match status" value="1"/>
</dbReference>
<evidence type="ECO:0000256" key="6">
    <source>
        <dbReference type="ARBA" id="ARBA00022833"/>
    </source>
</evidence>
<dbReference type="GO" id="GO:0017061">
    <property type="term" value="F:S-methyl-5-thioadenosine phosphorylase activity"/>
    <property type="evidence" value="ECO:0007669"/>
    <property type="project" value="UniProtKB-EC"/>
</dbReference>
<evidence type="ECO:0000256" key="10">
    <source>
        <dbReference type="RuleBase" id="RU361274"/>
    </source>
</evidence>
<evidence type="ECO:0000256" key="3">
    <source>
        <dbReference type="ARBA" id="ARBA00022679"/>
    </source>
</evidence>
<accession>A0A9W6L805</accession>
<dbReference type="SUPFAM" id="SSF64438">
    <property type="entry name" value="CNF1/YfiH-like putative cysteine hydrolases"/>
    <property type="match status" value="1"/>
</dbReference>
<dbReference type="Pfam" id="PF02578">
    <property type="entry name" value="Cu-oxidase_4"/>
    <property type="match status" value="1"/>
</dbReference>
<dbReference type="InterPro" id="IPR011324">
    <property type="entry name" value="Cytotoxic_necrot_fac-like_cat"/>
</dbReference>
<dbReference type="InterPro" id="IPR003730">
    <property type="entry name" value="Cu_polyphenol_OxRdtase"/>
</dbReference>
<evidence type="ECO:0000256" key="2">
    <source>
        <dbReference type="ARBA" id="ARBA00007353"/>
    </source>
</evidence>
<protein>
    <recommendedName>
        <fullName evidence="10">Purine nucleoside phosphorylase</fullName>
    </recommendedName>
</protein>
<evidence type="ECO:0000256" key="7">
    <source>
        <dbReference type="ARBA" id="ARBA00047989"/>
    </source>
</evidence>
<comment type="similarity">
    <text evidence="2 10">Belongs to the purine nucleoside phosphorylase YfiH/LACC1 family.</text>
</comment>
<dbReference type="Proteomes" id="UP001144372">
    <property type="component" value="Unassembled WGS sequence"/>
</dbReference>
<organism evidence="11 12">
    <name type="scientific">Desulforhabdus amnigena</name>
    <dbReference type="NCBI Taxonomy" id="40218"/>
    <lineage>
        <taxon>Bacteria</taxon>
        <taxon>Pseudomonadati</taxon>
        <taxon>Thermodesulfobacteriota</taxon>
        <taxon>Syntrophobacteria</taxon>
        <taxon>Syntrophobacterales</taxon>
        <taxon>Syntrophobacteraceae</taxon>
        <taxon>Desulforhabdus</taxon>
    </lineage>
</organism>
<dbReference type="GO" id="GO:0016787">
    <property type="term" value="F:hydrolase activity"/>
    <property type="evidence" value="ECO:0007669"/>
    <property type="project" value="UniProtKB-KW"/>
</dbReference>
<sequence>MCFMEADKGVVRHTFENLSRISGLVHGVFTRHGGVSAPPFASLNAAWNIGDSQDAVRENLLRIKTELGLKELVAGPQVHGDTIHVIDEDALSSAEERPPVRVTPPGDALMTQLRGVGLMIKVADCQAIFLVDPVRRVIANIHSGWRGSVCNLAAKTVRCMHDHYGCRPEDMLATIGPSLGPCCAEFKNYRKELPTAFWRYQVKADYFDFWAISRDQLIQAGLRDENIEAAGRCTVCETNHFFSYRGERTTGRLAAVVGWKS</sequence>
<dbReference type="NCBIfam" id="TIGR00726">
    <property type="entry name" value="peptidoglycan editing factor PgeF"/>
    <property type="match status" value="1"/>
</dbReference>
<dbReference type="CDD" id="cd16833">
    <property type="entry name" value="YfiH"/>
    <property type="match status" value="1"/>
</dbReference>
<keyword evidence="12" id="KW-1185">Reference proteome</keyword>
<dbReference type="EMBL" id="BSDR01000001">
    <property type="protein sequence ID" value="GLI35188.1"/>
    <property type="molecule type" value="Genomic_DNA"/>
</dbReference>
<evidence type="ECO:0000256" key="4">
    <source>
        <dbReference type="ARBA" id="ARBA00022723"/>
    </source>
</evidence>
<comment type="catalytic activity">
    <reaction evidence="1">
        <text>inosine + phosphate = alpha-D-ribose 1-phosphate + hypoxanthine</text>
        <dbReference type="Rhea" id="RHEA:27646"/>
        <dbReference type="ChEBI" id="CHEBI:17368"/>
        <dbReference type="ChEBI" id="CHEBI:17596"/>
        <dbReference type="ChEBI" id="CHEBI:43474"/>
        <dbReference type="ChEBI" id="CHEBI:57720"/>
        <dbReference type="EC" id="2.4.2.1"/>
    </reaction>
    <physiologicalReaction direction="left-to-right" evidence="1">
        <dbReference type="Rhea" id="RHEA:27647"/>
    </physiologicalReaction>
</comment>
<evidence type="ECO:0000256" key="9">
    <source>
        <dbReference type="ARBA" id="ARBA00049893"/>
    </source>
</evidence>
<name>A0A9W6L805_9BACT</name>
<dbReference type="PANTHER" id="PTHR30616:SF2">
    <property type="entry name" value="PURINE NUCLEOSIDE PHOSPHORYLASE LACC1"/>
    <property type="match status" value="1"/>
</dbReference>
<dbReference type="InterPro" id="IPR038371">
    <property type="entry name" value="Cu_polyphenol_OxRdtase_sf"/>
</dbReference>
<gene>
    <name evidence="11" type="ORF">DAMNIGENAA_26210</name>
</gene>
<keyword evidence="3" id="KW-0808">Transferase</keyword>
<dbReference type="GO" id="GO:0005507">
    <property type="term" value="F:copper ion binding"/>
    <property type="evidence" value="ECO:0007669"/>
    <property type="project" value="TreeGrafter"/>
</dbReference>
<keyword evidence="6" id="KW-0862">Zinc</keyword>